<evidence type="ECO:0000313" key="6">
    <source>
        <dbReference type="EMBL" id="SDM15015.1"/>
    </source>
</evidence>
<dbReference type="NCBIfam" id="NF010041">
    <property type="entry name" value="PRK13517.1-1"/>
    <property type="match status" value="1"/>
</dbReference>
<dbReference type="Gene3D" id="3.30.590.20">
    <property type="match status" value="1"/>
</dbReference>
<dbReference type="HAMAP" id="MF_01609">
    <property type="entry name" value="Glu_cys_ligase_2"/>
    <property type="match status" value="1"/>
</dbReference>
<comment type="similarity">
    <text evidence="5">Belongs to the glutamate--cysteine ligase type 2 family. YbdK subfamily.</text>
</comment>
<dbReference type="OrthoDB" id="9803842at2"/>
<accession>A0A1G9QXP4</accession>
<dbReference type="Pfam" id="PF04107">
    <property type="entry name" value="GCS2"/>
    <property type="match status" value="1"/>
</dbReference>
<proteinExistence type="inferred from homology"/>
<keyword evidence="1 5" id="KW-0436">Ligase</keyword>
<dbReference type="PANTHER" id="PTHR36510">
    <property type="entry name" value="GLUTAMATE--CYSTEINE LIGASE 2-RELATED"/>
    <property type="match status" value="1"/>
</dbReference>
<keyword evidence="2 5" id="KW-0547">Nucleotide-binding</keyword>
<evidence type="ECO:0000256" key="2">
    <source>
        <dbReference type="ARBA" id="ARBA00022741"/>
    </source>
</evidence>
<keyword evidence="7" id="KW-1185">Reference proteome</keyword>
<dbReference type="EC" id="6.3.2.2" evidence="5"/>
<dbReference type="NCBIfam" id="TIGR02050">
    <property type="entry name" value="gshA_cyan_rel"/>
    <property type="match status" value="1"/>
</dbReference>
<dbReference type="PANTHER" id="PTHR36510:SF1">
    <property type="entry name" value="GLUTAMATE--CYSTEINE LIGASE 2-RELATED"/>
    <property type="match status" value="1"/>
</dbReference>
<gene>
    <name evidence="6" type="ORF">SAMN05421869_13726</name>
</gene>
<name>A0A1G9QXP4_9ACTN</name>
<evidence type="ECO:0000256" key="1">
    <source>
        <dbReference type="ARBA" id="ARBA00022598"/>
    </source>
</evidence>
<evidence type="ECO:0000256" key="5">
    <source>
        <dbReference type="HAMAP-Rule" id="MF_01609"/>
    </source>
</evidence>
<reference evidence="6 7" key="1">
    <citation type="submission" date="2016-10" db="EMBL/GenBank/DDBJ databases">
        <authorList>
            <person name="de Groot N.N."/>
        </authorList>
    </citation>
    <scope>NUCLEOTIDE SEQUENCE [LARGE SCALE GENOMIC DNA]</scope>
    <source>
        <strain evidence="6 7">CGMCC 4.6533</strain>
    </source>
</reference>
<comment type="catalytic activity">
    <reaction evidence="4 5">
        <text>L-cysteine + L-glutamate + ATP = gamma-L-glutamyl-L-cysteine + ADP + phosphate + H(+)</text>
        <dbReference type="Rhea" id="RHEA:13285"/>
        <dbReference type="ChEBI" id="CHEBI:15378"/>
        <dbReference type="ChEBI" id="CHEBI:29985"/>
        <dbReference type="ChEBI" id="CHEBI:30616"/>
        <dbReference type="ChEBI" id="CHEBI:35235"/>
        <dbReference type="ChEBI" id="CHEBI:43474"/>
        <dbReference type="ChEBI" id="CHEBI:58173"/>
        <dbReference type="ChEBI" id="CHEBI:456216"/>
        <dbReference type="EC" id="6.3.2.2"/>
    </reaction>
</comment>
<organism evidence="6 7">
    <name type="scientific">Nonomuraea jiangxiensis</name>
    <dbReference type="NCBI Taxonomy" id="633440"/>
    <lineage>
        <taxon>Bacteria</taxon>
        <taxon>Bacillati</taxon>
        <taxon>Actinomycetota</taxon>
        <taxon>Actinomycetes</taxon>
        <taxon>Streptosporangiales</taxon>
        <taxon>Streptosporangiaceae</taxon>
        <taxon>Nonomuraea</taxon>
    </lineage>
</organism>
<evidence type="ECO:0000256" key="4">
    <source>
        <dbReference type="ARBA" id="ARBA00048819"/>
    </source>
</evidence>
<dbReference type="InterPro" id="IPR050141">
    <property type="entry name" value="GCL_type2/YbdK_subfam"/>
</dbReference>
<dbReference type="GO" id="GO:0005524">
    <property type="term" value="F:ATP binding"/>
    <property type="evidence" value="ECO:0007669"/>
    <property type="project" value="UniProtKB-KW"/>
</dbReference>
<dbReference type="STRING" id="633440.SAMN05421869_13726"/>
<sequence>MTDFNRSEMLTIGAEEELFVVDHKTKAPVSNGLAGFSTLLNGRSTGEIGGYDTEFQAAIVETRTGICGSLGDLHSELVALRRALADAADAEGRSVVCAGTLPIGDWRAVDVVPKPRYHQIADHYHDVVRRRFTCGYHVHVGVDDRDRAVHVLNRVAPWLPTLLAVSASSPFFASRSTGYASYRHTLWGGFPVAGPAPRFESYSQYQQYADMLIATGTILDAGHIYWDARLGTRFETVEFRIMDACPSVDDAVLVAALCRALVLTVLREIEQGKPEVRMDQPFLRAATWHAARWGLDKDLIDVGAKEAVPASTMVERFLQYIRGALEDLKDFDAVSDLMRQVSRSGNSAVRQRAILLRGGSLRDVTEQLVSLTDSGNVAVP</sequence>
<dbReference type="InterPro" id="IPR014746">
    <property type="entry name" value="Gln_synth/guanido_kin_cat_dom"/>
</dbReference>
<comment type="function">
    <text evidence="5">ATP-dependent carboxylate-amine ligase which exhibits weak glutamate--cysteine ligase activity.</text>
</comment>
<dbReference type="InterPro" id="IPR006336">
    <property type="entry name" value="GCS2"/>
</dbReference>
<dbReference type="InterPro" id="IPR011793">
    <property type="entry name" value="YbdK"/>
</dbReference>
<keyword evidence="3 5" id="KW-0067">ATP-binding</keyword>
<dbReference type="GO" id="GO:0004357">
    <property type="term" value="F:glutamate-cysteine ligase activity"/>
    <property type="evidence" value="ECO:0007669"/>
    <property type="project" value="UniProtKB-EC"/>
</dbReference>
<evidence type="ECO:0000256" key="3">
    <source>
        <dbReference type="ARBA" id="ARBA00022840"/>
    </source>
</evidence>
<dbReference type="Proteomes" id="UP000199202">
    <property type="component" value="Unassembled WGS sequence"/>
</dbReference>
<dbReference type="SUPFAM" id="SSF55931">
    <property type="entry name" value="Glutamine synthetase/guanido kinase"/>
    <property type="match status" value="1"/>
</dbReference>
<protein>
    <recommendedName>
        <fullName evidence="5">Putative glutamate--cysteine ligase 2</fullName>
        <ecNumber evidence="5">6.3.2.2</ecNumber>
    </recommendedName>
    <alternativeName>
        <fullName evidence="5">Gamma-glutamylcysteine synthetase 2</fullName>
        <shortName evidence="5">GCS 2</shortName>
        <shortName evidence="5">Gamma-GCS 2</shortName>
    </alternativeName>
</protein>
<dbReference type="EMBL" id="FNDJ01000037">
    <property type="protein sequence ID" value="SDM15015.1"/>
    <property type="molecule type" value="Genomic_DNA"/>
</dbReference>
<dbReference type="AlphaFoldDB" id="A0A1G9QXP4"/>
<dbReference type="GO" id="GO:0042398">
    <property type="term" value="P:modified amino acid biosynthetic process"/>
    <property type="evidence" value="ECO:0007669"/>
    <property type="project" value="InterPro"/>
</dbReference>
<dbReference type="RefSeq" id="WP_090946217.1">
    <property type="nucleotide sequence ID" value="NZ_FNDJ01000037.1"/>
</dbReference>
<evidence type="ECO:0000313" key="7">
    <source>
        <dbReference type="Proteomes" id="UP000199202"/>
    </source>
</evidence>